<dbReference type="RefSeq" id="WP_262844842.1">
    <property type="nucleotide sequence ID" value="NZ_JANZYP010000033.1"/>
</dbReference>
<dbReference type="EMBL" id="JBHSFN010000032">
    <property type="protein sequence ID" value="MFC4591369.1"/>
    <property type="molecule type" value="Genomic_DNA"/>
</dbReference>
<protein>
    <recommendedName>
        <fullName evidence="1">Crocagin biosynthetic protein CgnE/B domain-containing protein</fullName>
    </recommendedName>
</protein>
<dbReference type="InterPro" id="IPR058799">
    <property type="entry name" value="CgnE_B"/>
</dbReference>
<evidence type="ECO:0000313" key="2">
    <source>
        <dbReference type="EMBL" id="MFC4591369.1"/>
    </source>
</evidence>
<evidence type="ECO:0000313" key="3">
    <source>
        <dbReference type="Proteomes" id="UP001595891"/>
    </source>
</evidence>
<reference evidence="3" key="1">
    <citation type="journal article" date="2019" name="Int. J. Syst. Evol. Microbiol.">
        <title>The Global Catalogue of Microorganisms (GCM) 10K type strain sequencing project: providing services to taxonomists for standard genome sequencing and annotation.</title>
        <authorList>
            <consortium name="The Broad Institute Genomics Platform"/>
            <consortium name="The Broad Institute Genome Sequencing Center for Infectious Disease"/>
            <person name="Wu L."/>
            <person name="Ma J."/>
        </authorList>
    </citation>
    <scope>NUCLEOTIDE SEQUENCE [LARGE SCALE GENOMIC DNA]</scope>
    <source>
        <strain evidence="3">CCUG 49560</strain>
    </source>
</reference>
<feature type="domain" description="Crocagin biosynthetic protein CgnE/B" evidence="1">
    <location>
        <begin position="71"/>
        <end position="325"/>
    </location>
</feature>
<comment type="caution">
    <text evidence="2">The sequence shown here is derived from an EMBL/GenBank/DDBJ whole genome shotgun (WGS) entry which is preliminary data.</text>
</comment>
<keyword evidence="3" id="KW-1185">Reference proteome</keyword>
<dbReference type="Pfam" id="PF26231">
    <property type="entry name" value="CgnE_B"/>
    <property type="match status" value="1"/>
</dbReference>
<organism evidence="2 3">
    <name type="scientific">Sphaerisporangium corydalis</name>
    <dbReference type="NCBI Taxonomy" id="1441875"/>
    <lineage>
        <taxon>Bacteria</taxon>
        <taxon>Bacillati</taxon>
        <taxon>Actinomycetota</taxon>
        <taxon>Actinomycetes</taxon>
        <taxon>Streptosporangiales</taxon>
        <taxon>Streptosporangiaceae</taxon>
        <taxon>Sphaerisporangium</taxon>
    </lineage>
</organism>
<accession>A0ABV9ETQ3</accession>
<sequence>MKRQIMVKPAAFRQFGAPADTFCLVTDADLADDFLLDESGGSHGTYGARSYRDSRIVPVEAGRPLDSVLTDDIPASADVVVIRRRAFLSSPEAELIGAGRRIVVMPCASTPVTVENIRYFLGVVERTDPSAQAKRADQFFEAVEESGGLRFADDARSTACQFDPTGGDYVWNQQAGYLGPGEQQIAPAGELSVLPIEITDFDPDRGLALDGTLTLRGPAIVHAGYDEALVEPQARLYERLAPLERHPVLLDVRDGVITGVRGADTAAPTAGLVAAFEELLTEDPRYRTIWELGFGINTDMRTVPGNCGLNEPFGATGGAVHIGVGLTPFTRFALTFLCPDTVVTDSSDTIVLGSGPLLGHGARKIKRTYAGSCGCH</sequence>
<evidence type="ECO:0000259" key="1">
    <source>
        <dbReference type="Pfam" id="PF26231"/>
    </source>
</evidence>
<name>A0ABV9ETQ3_9ACTN</name>
<gene>
    <name evidence="2" type="ORF">ACFO8L_35115</name>
</gene>
<proteinExistence type="predicted"/>
<dbReference type="Proteomes" id="UP001595891">
    <property type="component" value="Unassembled WGS sequence"/>
</dbReference>